<evidence type="ECO:0000313" key="8">
    <source>
        <dbReference type="Proteomes" id="UP000050501"/>
    </source>
</evidence>
<dbReference type="PANTHER" id="PTHR30482">
    <property type="entry name" value="HIGH-AFFINITY BRANCHED-CHAIN AMINO ACID TRANSPORT SYSTEM PERMEASE"/>
    <property type="match status" value="1"/>
</dbReference>
<dbReference type="CDD" id="cd06581">
    <property type="entry name" value="TM_PBP1_LivM_like"/>
    <property type="match status" value="1"/>
</dbReference>
<dbReference type="EMBL" id="LGCM01000012">
    <property type="protein sequence ID" value="KPL90245.1"/>
    <property type="molecule type" value="Genomic_DNA"/>
</dbReference>
<dbReference type="GO" id="GO:0005886">
    <property type="term" value="C:plasma membrane"/>
    <property type="evidence" value="ECO:0007669"/>
    <property type="project" value="UniProtKB-SubCell"/>
</dbReference>
<evidence type="ECO:0000256" key="3">
    <source>
        <dbReference type="ARBA" id="ARBA00022692"/>
    </source>
</evidence>
<dbReference type="PANTHER" id="PTHR30482:SF10">
    <property type="entry name" value="HIGH-AFFINITY BRANCHED-CHAIN AMINO ACID TRANSPORT PROTEIN BRAE"/>
    <property type="match status" value="1"/>
</dbReference>
<evidence type="ECO:0000256" key="5">
    <source>
        <dbReference type="ARBA" id="ARBA00023136"/>
    </source>
</evidence>
<feature type="transmembrane region" description="Helical" evidence="6">
    <location>
        <begin position="31"/>
        <end position="52"/>
    </location>
</feature>
<evidence type="ECO:0000256" key="1">
    <source>
        <dbReference type="ARBA" id="ARBA00004651"/>
    </source>
</evidence>
<dbReference type="InterPro" id="IPR043428">
    <property type="entry name" value="LivM-like"/>
</dbReference>
<sequence length="331" mass="36315">MANNRKALPILLVLGLLLSFAIPQFNLVNPYIQLIIMYVGINIILTTSLNLINGYMGEFSVGHAGFMAVGAYASAVLTTQVLPSELNPWLFPLVVLAGGIAAGLVGLVVAIPSFRTRGDYLAIVTLAFNMIVKSIIENIEAIGGPRGIPGVEKLTTLPWTFFWTVLAVWVIRNFIYSNHGRGVISIREDEIASDLMSVNTRQAKLLAFTISSFFAGIAGALFAHLLQFISPRVFDIIKSTDILIMVYLGGIGSITGSVLGATIYTVLLEVLRPLGMWRMVLMPLVLVLLMLFRPRGIMGLREFRWLIPLQDLLGSKRWRQKKEASDATPAN</sequence>
<feature type="transmembrane region" description="Helical" evidence="6">
    <location>
        <begin position="274"/>
        <end position="292"/>
    </location>
</feature>
<comment type="caution">
    <text evidence="7">The sequence shown here is derived from an EMBL/GenBank/DDBJ whole genome shotgun (WGS) entry which is preliminary data.</text>
</comment>
<feature type="transmembrane region" description="Helical" evidence="6">
    <location>
        <begin position="242"/>
        <end position="267"/>
    </location>
</feature>
<keyword evidence="8" id="KW-1185">Reference proteome</keyword>
<keyword evidence="2" id="KW-1003">Cell membrane</keyword>
<name>A0A0P6Y314_9CHLR</name>
<dbReference type="Pfam" id="PF02653">
    <property type="entry name" value="BPD_transp_2"/>
    <property type="match status" value="1"/>
</dbReference>
<keyword evidence="4 6" id="KW-1133">Transmembrane helix</keyword>
<comment type="subcellular location">
    <subcellularLocation>
        <location evidence="1">Cell membrane</location>
        <topology evidence="1">Multi-pass membrane protein</topology>
    </subcellularLocation>
</comment>
<dbReference type="InterPro" id="IPR001851">
    <property type="entry name" value="ABC_transp_permease"/>
</dbReference>
<feature type="transmembrane region" description="Helical" evidence="6">
    <location>
        <begin position="156"/>
        <end position="175"/>
    </location>
</feature>
<reference evidence="7 8" key="1">
    <citation type="submission" date="2015-07" db="EMBL/GenBank/DDBJ databases">
        <title>Genome sequence of Levilinea saccharolytica DSM 16555.</title>
        <authorList>
            <person name="Hemp J."/>
            <person name="Ward L.M."/>
            <person name="Pace L.A."/>
            <person name="Fischer W.W."/>
        </authorList>
    </citation>
    <scope>NUCLEOTIDE SEQUENCE [LARGE SCALE GENOMIC DNA]</scope>
    <source>
        <strain evidence="7 8">KIBI-1</strain>
    </source>
</reference>
<accession>A0A0P6Y314</accession>
<keyword evidence="3 6" id="KW-0812">Transmembrane</keyword>
<dbReference type="PATRIC" id="fig|229921.5.peg.3145"/>
<proteinExistence type="predicted"/>
<feature type="transmembrane region" description="Helical" evidence="6">
    <location>
        <begin position="118"/>
        <end position="136"/>
    </location>
</feature>
<evidence type="ECO:0000256" key="2">
    <source>
        <dbReference type="ARBA" id="ARBA00022475"/>
    </source>
</evidence>
<dbReference type="STRING" id="229921.ADN01_02590"/>
<organism evidence="7 8">
    <name type="scientific">Levilinea saccharolytica</name>
    <dbReference type="NCBI Taxonomy" id="229921"/>
    <lineage>
        <taxon>Bacteria</taxon>
        <taxon>Bacillati</taxon>
        <taxon>Chloroflexota</taxon>
        <taxon>Anaerolineae</taxon>
        <taxon>Anaerolineales</taxon>
        <taxon>Anaerolineaceae</taxon>
        <taxon>Levilinea</taxon>
    </lineage>
</organism>
<keyword evidence="5 6" id="KW-0472">Membrane</keyword>
<feature type="transmembrane region" description="Helical" evidence="6">
    <location>
        <begin position="64"/>
        <end position="83"/>
    </location>
</feature>
<protein>
    <submittedName>
        <fullName evidence="7">Branched-chain amino acid ABC transporter permease</fullName>
    </submittedName>
</protein>
<evidence type="ECO:0000313" key="7">
    <source>
        <dbReference type="EMBL" id="KPL90245.1"/>
    </source>
</evidence>
<gene>
    <name evidence="7" type="ORF">ADN01_02590</name>
</gene>
<dbReference type="Proteomes" id="UP000050501">
    <property type="component" value="Unassembled WGS sequence"/>
</dbReference>
<feature type="transmembrane region" description="Helical" evidence="6">
    <location>
        <begin position="89"/>
        <end position="111"/>
    </location>
</feature>
<evidence type="ECO:0000256" key="6">
    <source>
        <dbReference type="SAM" id="Phobius"/>
    </source>
</evidence>
<dbReference type="GO" id="GO:0015658">
    <property type="term" value="F:branched-chain amino acid transmembrane transporter activity"/>
    <property type="evidence" value="ECO:0007669"/>
    <property type="project" value="InterPro"/>
</dbReference>
<evidence type="ECO:0000256" key="4">
    <source>
        <dbReference type="ARBA" id="ARBA00022989"/>
    </source>
</evidence>
<dbReference type="AlphaFoldDB" id="A0A0P6Y314"/>
<feature type="transmembrane region" description="Helical" evidence="6">
    <location>
        <begin position="205"/>
        <end position="230"/>
    </location>
</feature>